<name>M0G8N2_HALPT</name>
<dbReference type="OrthoDB" id="350121at2157"/>
<comment type="caution">
    <text evidence="2">The sequence shown here is derived from an EMBL/GenBank/DDBJ whole genome shotgun (WGS) entry which is preliminary data.</text>
</comment>
<proteinExistence type="predicted"/>
<reference evidence="2 3" key="1">
    <citation type="journal article" date="2014" name="PLoS Genet.">
        <title>Phylogenetically driven sequencing of extremely halophilic archaea reveals strategies for static and dynamic osmo-response.</title>
        <authorList>
            <person name="Becker E.A."/>
            <person name="Seitzer P.M."/>
            <person name="Tritt A."/>
            <person name="Larsen D."/>
            <person name="Krusor M."/>
            <person name="Yao A.I."/>
            <person name="Wu D."/>
            <person name="Madern D."/>
            <person name="Eisen J.A."/>
            <person name="Darling A.E."/>
            <person name="Facciotti M.T."/>
        </authorList>
    </citation>
    <scope>NUCLEOTIDE SEQUENCE [LARGE SCALE GENOMIC DNA]</scope>
    <source>
        <strain evidence="3">DSM 18310 / JCM 13924 / TL6</strain>
    </source>
</reference>
<accession>M0G8N2</accession>
<keyword evidence="3" id="KW-1185">Reference proteome</keyword>
<evidence type="ECO:0000256" key="1">
    <source>
        <dbReference type="SAM" id="MobiDB-lite"/>
    </source>
</evidence>
<dbReference type="EMBL" id="AOLG01000047">
    <property type="protein sequence ID" value="ELZ67209.1"/>
    <property type="molecule type" value="Genomic_DNA"/>
</dbReference>
<protein>
    <submittedName>
        <fullName evidence="2">Uncharacterized protein</fullName>
    </submittedName>
</protein>
<evidence type="ECO:0000313" key="2">
    <source>
        <dbReference type="EMBL" id="ELZ67209.1"/>
    </source>
</evidence>
<gene>
    <name evidence="2" type="ORF">C457_14279</name>
</gene>
<dbReference type="RefSeq" id="WP_008095573.1">
    <property type="nucleotide sequence ID" value="NZ_AOLG01000047.1"/>
</dbReference>
<dbReference type="Proteomes" id="UP000011559">
    <property type="component" value="Unassembled WGS sequence"/>
</dbReference>
<sequence>MTPLQSVVLAFLGAWVGATVGNSTRIGASALSQRLGPLYAIVPKWNFFSPHPGQHDYVLLYRDRRTDGSLSAWRSVDKLSQSAPPAIVRWVWNPSMYRSKALFDLTQGLTSAFDDDEQRADSETEVTAATPPEPRRVDLGQVKFSTMYLTLLQLVTAQEHSPLGESTQFAVMQYSRASDGHELVFASEFHSLDD</sequence>
<dbReference type="PATRIC" id="fig|1227461.3.peg.2797"/>
<organism evidence="2 3">
    <name type="scientific">Haloferax prahovense (strain DSM 18310 / JCM 13924 / TL6)</name>
    <dbReference type="NCBI Taxonomy" id="1227461"/>
    <lineage>
        <taxon>Archaea</taxon>
        <taxon>Methanobacteriati</taxon>
        <taxon>Methanobacteriota</taxon>
        <taxon>Stenosarchaea group</taxon>
        <taxon>Halobacteria</taxon>
        <taxon>Halobacteriales</taxon>
        <taxon>Haloferacaceae</taxon>
        <taxon>Haloferax</taxon>
    </lineage>
</organism>
<evidence type="ECO:0000313" key="3">
    <source>
        <dbReference type="Proteomes" id="UP000011559"/>
    </source>
</evidence>
<feature type="region of interest" description="Disordered" evidence="1">
    <location>
        <begin position="114"/>
        <end position="133"/>
    </location>
</feature>
<dbReference type="AlphaFoldDB" id="M0G8N2"/>